<feature type="compositionally biased region" description="Polar residues" evidence="1">
    <location>
        <begin position="118"/>
        <end position="140"/>
    </location>
</feature>
<dbReference type="AlphaFoldDB" id="A0A9Q1M156"/>
<evidence type="ECO:0000313" key="2">
    <source>
        <dbReference type="EMBL" id="KAJ8548875.1"/>
    </source>
</evidence>
<gene>
    <name evidence="2" type="ORF">K7X08_029856</name>
</gene>
<feature type="region of interest" description="Disordered" evidence="1">
    <location>
        <begin position="48"/>
        <end position="91"/>
    </location>
</feature>
<feature type="region of interest" description="Disordered" evidence="1">
    <location>
        <begin position="115"/>
        <end position="158"/>
    </location>
</feature>
<comment type="caution">
    <text evidence="2">The sequence shown here is derived from an EMBL/GenBank/DDBJ whole genome shotgun (WGS) entry which is preliminary data.</text>
</comment>
<proteinExistence type="predicted"/>
<keyword evidence="3" id="KW-1185">Reference proteome</keyword>
<reference evidence="3" key="1">
    <citation type="journal article" date="2023" name="Proc. Natl. Acad. Sci. U.S.A.">
        <title>Genomic and structural basis for evolution of tropane alkaloid biosynthesis.</title>
        <authorList>
            <person name="Wanga Y.-J."/>
            <person name="Taina T."/>
            <person name="Yua J.-Y."/>
            <person name="Lia J."/>
            <person name="Xua B."/>
            <person name="Chenc J."/>
            <person name="D'Auriad J.C."/>
            <person name="Huanga J.-P."/>
            <person name="Huanga S.-X."/>
        </authorList>
    </citation>
    <scope>NUCLEOTIDE SEQUENCE [LARGE SCALE GENOMIC DNA]</scope>
    <source>
        <strain evidence="3">cv. KIB-2019</strain>
    </source>
</reference>
<name>A0A9Q1M156_9SOLA</name>
<dbReference type="EMBL" id="JAJAGQ010000011">
    <property type="protein sequence ID" value="KAJ8548875.1"/>
    <property type="molecule type" value="Genomic_DNA"/>
</dbReference>
<organism evidence="2 3">
    <name type="scientific">Anisodus acutangulus</name>
    <dbReference type="NCBI Taxonomy" id="402998"/>
    <lineage>
        <taxon>Eukaryota</taxon>
        <taxon>Viridiplantae</taxon>
        <taxon>Streptophyta</taxon>
        <taxon>Embryophyta</taxon>
        <taxon>Tracheophyta</taxon>
        <taxon>Spermatophyta</taxon>
        <taxon>Magnoliopsida</taxon>
        <taxon>eudicotyledons</taxon>
        <taxon>Gunneridae</taxon>
        <taxon>Pentapetalae</taxon>
        <taxon>asterids</taxon>
        <taxon>lamiids</taxon>
        <taxon>Solanales</taxon>
        <taxon>Solanaceae</taxon>
        <taxon>Solanoideae</taxon>
        <taxon>Hyoscyameae</taxon>
        <taxon>Anisodus</taxon>
    </lineage>
</organism>
<feature type="region of interest" description="Disordered" evidence="1">
    <location>
        <begin position="171"/>
        <end position="190"/>
    </location>
</feature>
<feature type="region of interest" description="Disordered" evidence="1">
    <location>
        <begin position="1"/>
        <end position="31"/>
    </location>
</feature>
<feature type="compositionally biased region" description="Basic and acidic residues" evidence="1">
    <location>
        <begin position="54"/>
        <end position="83"/>
    </location>
</feature>
<dbReference type="Proteomes" id="UP001152561">
    <property type="component" value="Unassembled WGS sequence"/>
</dbReference>
<evidence type="ECO:0000313" key="3">
    <source>
        <dbReference type="Proteomes" id="UP001152561"/>
    </source>
</evidence>
<sequence>MASPATGQPPIEDVQSATIPPTYLNHPIPNQTNATIINPATTTLQIPTLPMKKVTKEEQTEKSRQYQRGRNEEQTWKPKENEPHQSNQYVSLQNMDDEVIDLTTKNYTTKEIADNVMTGCSTENNSKNANSEGKEASSNGKNKKQQSEGAKNVKESTKEWIKASFTLDVIDDNNGKEEVTRSPDTNNADKQLSVVEPVEQMHQSNQEVLDSLIVQET</sequence>
<evidence type="ECO:0000256" key="1">
    <source>
        <dbReference type="SAM" id="MobiDB-lite"/>
    </source>
</evidence>
<accession>A0A9Q1M156</accession>
<protein>
    <submittedName>
        <fullName evidence="2">Uncharacterized protein</fullName>
    </submittedName>
</protein>